<dbReference type="Gene3D" id="1.10.287.110">
    <property type="entry name" value="DnaJ domain"/>
    <property type="match status" value="1"/>
</dbReference>
<dbReference type="GO" id="GO:0006260">
    <property type="term" value="P:DNA replication"/>
    <property type="evidence" value="ECO:0007669"/>
    <property type="project" value="UniProtKB-KW"/>
</dbReference>
<gene>
    <name evidence="3" type="primary">dnaJ_1</name>
    <name evidence="3" type="ORF">NCTC13940_02650</name>
</gene>
<evidence type="ECO:0000256" key="2">
    <source>
        <dbReference type="ARBA" id="ARBA00023016"/>
    </source>
</evidence>
<evidence type="ECO:0000313" key="4">
    <source>
        <dbReference type="Proteomes" id="UP000250257"/>
    </source>
</evidence>
<dbReference type="SUPFAM" id="SSF46565">
    <property type="entry name" value="Chaperone J-domain"/>
    <property type="match status" value="1"/>
</dbReference>
<accession>A0A2X3JFM6</accession>
<evidence type="ECO:0000256" key="1">
    <source>
        <dbReference type="ARBA" id="ARBA00022705"/>
    </source>
</evidence>
<keyword evidence="1" id="KW-0235">DNA replication</keyword>
<dbReference type="Proteomes" id="UP000250257">
    <property type="component" value="Unassembled WGS sequence"/>
</dbReference>
<protein>
    <submittedName>
        <fullName evidence="3">Chaperone protein DnaJ</fullName>
    </submittedName>
</protein>
<organism evidence="3 4">
    <name type="scientific">Listeria fleischmannii subsp. fleischmannii</name>
    <dbReference type="NCBI Taxonomy" id="1671902"/>
    <lineage>
        <taxon>Bacteria</taxon>
        <taxon>Bacillati</taxon>
        <taxon>Bacillota</taxon>
        <taxon>Bacilli</taxon>
        <taxon>Bacillales</taxon>
        <taxon>Listeriaceae</taxon>
        <taxon>Listeria</taxon>
    </lineage>
</organism>
<evidence type="ECO:0000313" key="3">
    <source>
        <dbReference type="EMBL" id="SQC71939.1"/>
    </source>
</evidence>
<sequence length="55" mass="6275">MAKRDYYEVLGVSKSASADEIKKHTGNCPKSTIRISIKKVAPTKNSRKFQKLMKY</sequence>
<proteinExistence type="predicted"/>
<dbReference type="AlphaFoldDB" id="A0A2X3JFM6"/>
<dbReference type="InterPro" id="IPR036869">
    <property type="entry name" value="J_dom_sf"/>
</dbReference>
<dbReference type="EMBL" id="UAWT01000048">
    <property type="protein sequence ID" value="SQC71939.1"/>
    <property type="molecule type" value="Genomic_DNA"/>
</dbReference>
<keyword evidence="2" id="KW-0346">Stress response</keyword>
<reference evidence="3 4" key="1">
    <citation type="submission" date="2018-06" db="EMBL/GenBank/DDBJ databases">
        <authorList>
            <consortium name="Pathogen Informatics"/>
            <person name="Doyle S."/>
        </authorList>
    </citation>
    <scope>NUCLEOTIDE SEQUENCE [LARGE SCALE GENOMIC DNA]</scope>
    <source>
        <strain evidence="3 4">NCTC13940</strain>
    </source>
</reference>
<name>A0A2X3JFM6_9LIST</name>